<dbReference type="KEGG" id="sdyn:Mal52_00140"/>
<reference evidence="3 4" key="1">
    <citation type="submission" date="2019-02" db="EMBL/GenBank/DDBJ databases">
        <title>Deep-cultivation of Planctomycetes and their phenomic and genomic characterization uncovers novel biology.</title>
        <authorList>
            <person name="Wiegand S."/>
            <person name="Jogler M."/>
            <person name="Boedeker C."/>
            <person name="Pinto D."/>
            <person name="Vollmers J."/>
            <person name="Rivas-Marin E."/>
            <person name="Kohn T."/>
            <person name="Peeters S.H."/>
            <person name="Heuer A."/>
            <person name="Rast P."/>
            <person name="Oberbeckmann S."/>
            <person name="Bunk B."/>
            <person name="Jeske O."/>
            <person name="Meyerdierks A."/>
            <person name="Storesund J.E."/>
            <person name="Kallscheuer N."/>
            <person name="Luecker S."/>
            <person name="Lage O.M."/>
            <person name="Pohl T."/>
            <person name="Merkel B.J."/>
            <person name="Hornburger P."/>
            <person name="Mueller R.-W."/>
            <person name="Bruemmer F."/>
            <person name="Labrenz M."/>
            <person name="Spormann A.M."/>
            <person name="Op den Camp H."/>
            <person name="Overmann J."/>
            <person name="Amann R."/>
            <person name="Jetten M.S.M."/>
            <person name="Mascher T."/>
            <person name="Medema M.H."/>
            <person name="Devos D.P."/>
            <person name="Kaster A.-K."/>
            <person name="Ovreas L."/>
            <person name="Rohde M."/>
            <person name="Galperin M.Y."/>
            <person name="Jogler C."/>
        </authorList>
    </citation>
    <scope>NUCLEOTIDE SEQUENCE [LARGE SCALE GENOMIC DNA]</scope>
    <source>
        <strain evidence="3 4">Mal52</strain>
    </source>
</reference>
<feature type="transmembrane region" description="Helical" evidence="2">
    <location>
        <begin position="805"/>
        <end position="826"/>
    </location>
</feature>
<feature type="transmembrane region" description="Helical" evidence="2">
    <location>
        <begin position="940"/>
        <end position="965"/>
    </location>
</feature>
<evidence type="ECO:0000256" key="1">
    <source>
        <dbReference type="SAM" id="MobiDB-lite"/>
    </source>
</evidence>
<evidence type="ECO:0000313" key="4">
    <source>
        <dbReference type="Proteomes" id="UP000319383"/>
    </source>
</evidence>
<dbReference type="RefSeq" id="WP_145373588.1">
    <property type="nucleotide sequence ID" value="NZ_CP036276.1"/>
</dbReference>
<feature type="transmembrane region" description="Helical" evidence="2">
    <location>
        <begin position="727"/>
        <end position="745"/>
    </location>
</feature>
<evidence type="ECO:0000313" key="3">
    <source>
        <dbReference type="EMBL" id="QDU41561.1"/>
    </source>
</evidence>
<keyword evidence="2" id="KW-0472">Membrane</keyword>
<feature type="transmembrane region" description="Helical" evidence="2">
    <location>
        <begin position="1031"/>
        <end position="1053"/>
    </location>
</feature>
<feature type="transmembrane region" description="Helical" evidence="2">
    <location>
        <begin position="1108"/>
        <end position="1130"/>
    </location>
</feature>
<protein>
    <submittedName>
        <fullName evidence="3">Uncharacterized protein</fullName>
    </submittedName>
</protein>
<dbReference type="AlphaFoldDB" id="A0A517ZGI1"/>
<feature type="transmembrane region" description="Helical" evidence="2">
    <location>
        <begin position="846"/>
        <end position="865"/>
    </location>
</feature>
<proteinExistence type="predicted"/>
<name>A0A517ZGI1_9PLAN</name>
<feature type="transmembrane region" description="Helical" evidence="2">
    <location>
        <begin position="7"/>
        <end position="25"/>
    </location>
</feature>
<keyword evidence="2" id="KW-0812">Transmembrane</keyword>
<feature type="compositionally biased region" description="Basic and acidic residues" evidence="1">
    <location>
        <begin position="483"/>
        <end position="495"/>
    </location>
</feature>
<organism evidence="3 4">
    <name type="scientific">Symmachiella dynata</name>
    <dbReference type="NCBI Taxonomy" id="2527995"/>
    <lineage>
        <taxon>Bacteria</taxon>
        <taxon>Pseudomonadati</taxon>
        <taxon>Planctomycetota</taxon>
        <taxon>Planctomycetia</taxon>
        <taxon>Planctomycetales</taxon>
        <taxon>Planctomycetaceae</taxon>
        <taxon>Symmachiella</taxon>
    </lineage>
</organism>
<keyword evidence="2" id="KW-1133">Transmembrane helix</keyword>
<accession>A0A517ZGI1</accession>
<sequence length="1132" mass="126274">MSDKPSTSLVVPSTIAIVMVIYGYVTFTPELKTARPPAADTTGFPAPPTLKGIQAVDARLWEDPLSVIYETQQKTDPCAPADSPCDGSPELLRKYLRDAVQEEFPKEMRTALATQDCEGPAKSVANLVVLPVLIPGDRYGDDRERRMRIRYSVVSGLSLSDYRPKLHKRLSYVRLPIQVDSLGAAKTEEVAFRIPIELYVGNLANGLFEDNKPTETTCPDVVDGSSGCTCQSGRNLCDRESMTIPKTPVLVCWIDERQLGVRPLATIAQILDQSLSPDPNEDKDKKIHAHVRILGPSTSDVLLDMAYENDNPNCFSKNPTAQNTAALNASGKAKSLPCGYLGDRKYLVDNVRIYSPMATIAHQYLRNTDPPNTEGALTAFTDGTETASGVIVFRTIGTDVHLAEAVKHELQLRNTWPPDGASENDCHVVLIAERDTQYGRAIIDNYSAIFGTNPDGSTSLTTVAYLRGLDGETHNQKANAEASNDKQRHELDHGGRPVYDTIEPEGKSQYDYLDRLKRHLTEVDQQLRDSGKRGITAIGVVGSDVFDKLLILRAIRKNFPNSHFFTTDLDANFWRKTEYPTTRNVIVASHFGLTLHSDLQRDVPPFRNSYQTSYFLATLLATDDRRAVGLLTAPNFPADRFVGAPRYLWEPGDTFQPLQPLLFEIGRHGPYQLTTTGGDISPAAKNKKQWDKIFSSWKEKPQGSLSAKFHPPSPRESLTLDRLFNKSAKLITSAILFAILVAIVVPPKLNVRKDIAQTARAVRSGVADLWTTGWTMLLSHFGIHIPLRLTTETGDTAEEKVPRSIWIYMVSAILILSAVIGVVLLITHQHRAADGEPFDLFEGISIWPSTILLALSALTSGYLLIRSYLKLKENSHNLKSDLEEDLMKSFQEFQFDSLPTFHALRSSAVGSAILSCLFFVAILLLLGSKSWPFLPYRGPVAGWVAWLCLLAAYAMLIWLTQFVLIHVRRCRKTIKEIDKLQSTGDNVVGFRKLIELIARRTDEVGKTLQYPFIILLVMYIAQLGTFDDWRINVPIIVLWAVLLVTLFWAALYMRRDAQIIRRKFVRILTDYQAYPPTGVSKSNTNYKDIVAALNSEDRGAYRAWTEDYLLRALAIPLSGSGGLLLLQQWLLK</sequence>
<feature type="region of interest" description="Disordered" evidence="1">
    <location>
        <begin position="475"/>
        <end position="503"/>
    </location>
</feature>
<keyword evidence="4" id="KW-1185">Reference proteome</keyword>
<dbReference type="Proteomes" id="UP000319383">
    <property type="component" value="Chromosome"/>
</dbReference>
<evidence type="ECO:0000256" key="2">
    <source>
        <dbReference type="SAM" id="Phobius"/>
    </source>
</evidence>
<dbReference type="EMBL" id="CP036276">
    <property type="protein sequence ID" value="QDU41561.1"/>
    <property type="molecule type" value="Genomic_DNA"/>
</dbReference>
<feature type="transmembrane region" description="Helical" evidence="2">
    <location>
        <begin position="1008"/>
        <end position="1025"/>
    </location>
</feature>
<gene>
    <name evidence="3" type="ORF">Mal52_00140</name>
</gene>
<feature type="transmembrane region" description="Helical" evidence="2">
    <location>
        <begin position="908"/>
        <end position="928"/>
    </location>
</feature>